<feature type="transmembrane region" description="Helical" evidence="10">
    <location>
        <begin position="90"/>
        <end position="107"/>
    </location>
</feature>
<dbReference type="GO" id="GO:0016020">
    <property type="term" value="C:membrane"/>
    <property type="evidence" value="ECO:0007669"/>
    <property type="project" value="InterPro"/>
</dbReference>
<dbReference type="PROSITE" id="PS00855">
    <property type="entry name" value="SPASE_II"/>
    <property type="match status" value="1"/>
</dbReference>
<organism evidence="11 12">
    <name type="scientific">Candidatus Komeilibacteria bacterium RIFCSPLOWO2_02_FULL_48_11</name>
    <dbReference type="NCBI Taxonomy" id="1798553"/>
    <lineage>
        <taxon>Bacteria</taxon>
        <taxon>Candidatus Komeiliibacteriota</taxon>
    </lineage>
</organism>
<dbReference type="GO" id="GO:0004190">
    <property type="term" value="F:aspartic-type endopeptidase activity"/>
    <property type="evidence" value="ECO:0007669"/>
    <property type="project" value="UniProtKB-KW"/>
</dbReference>
<keyword evidence="5" id="KW-0064">Aspartyl protease</keyword>
<keyword evidence="6" id="KW-0378">Hydrolase</keyword>
<sequence length="144" mass="15414">MKSQCRYFVISCLALAADQLAKFGAIKIFSGGQSAKLGWGFGLTFYLNEQFAWSWPLSNAAAVILSLGLLALGSFFYFRCARARPELSALFLIASGAVSNLVDRIVHGGVVDYISVPAGGVINLADIFIFVGVGLLITRMKTSP</sequence>
<dbReference type="Pfam" id="PF01252">
    <property type="entry name" value="Peptidase_A8"/>
    <property type="match status" value="1"/>
</dbReference>
<dbReference type="InterPro" id="IPR001872">
    <property type="entry name" value="Peptidase_A8"/>
</dbReference>
<evidence type="ECO:0000256" key="4">
    <source>
        <dbReference type="ARBA" id="ARBA00022692"/>
    </source>
</evidence>
<evidence type="ECO:0000256" key="10">
    <source>
        <dbReference type="SAM" id="Phobius"/>
    </source>
</evidence>
<proteinExistence type="inferred from homology"/>
<evidence type="ECO:0000256" key="1">
    <source>
        <dbReference type="ARBA" id="ARBA00006139"/>
    </source>
</evidence>
<evidence type="ECO:0000313" key="11">
    <source>
        <dbReference type="EMBL" id="OGY91291.1"/>
    </source>
</evidence>
<comment type="similarity">
    <text evidence="1 9">Belongs to the peptidase A8 family.</text>
</comment>
<evidence type="ECO:0000256" key="9">
    <source>
        <dbReference type="RuleBase" id="RU004181"/>
    </source>
</evidence>
<evidence type="ECO:0000256" key="7">
    <source>
        <dbReference type="ARBA" id="ARBA00022989"/>
    </source>
</evidence>
<keyword evidence="3" id="KW-0645">Protease</keyword>
<name>A0A1G2BQA7_9BACT</name>
<keyword evidence="2" id="KW-1003">Cell membrane</keyword>
<evidence type="ECO:0000256" key="5">
    <source>
        <dbReference type="ARBA" id="ARBA00022750"/>
    </source>
</evidence>
<keyword evidence="8 10" id="KW-0472">Membrane</keyword>
<dbReference type="STRING" id="1798553.A3H70_03050"/>
<evidence type="ECO:0000256" key="6">
    <source>
        <dbReference type="ARBA" id="ARBA00022801"/>
    </source>
</evidence>
<dbReference type="EMBL" id="MHKO01000049">
    <property type="protein sequence ID" value="OGY91291.1"/>
    <property type="molecule type" value="Genomic_DNA"/>
</dbReference>
<reference evidence="11 12" key="1">
    <citation type="journal article" date="2016" name="Nat. Commun.">
        <title>Thousands of microbial genomes shed light on interconnected biogeochemical processes in an aquifer system.</title>
        <authorList>
            <person name="Anantharaman K."/>
            <person name="Brown C.T."/>
            <person name="Hug L.A."/>
            <person name="Sharon I."/>
            <person name="Castelle C.J."/>
            <person name="Probst A.J."/>
            <person name="Thomas B.C."/>
            <person name="Singh A."/>
            <person name="Wilkins M.J."/>
            <person name="Karaoz U."/>
            <person name="Brodie E.L."/>
            <person name="Williams K.H."/>
            <person name="Hubbard S.S."/>
            <person name="Banfield J.F."/>
        </authorList>
    </citation>
    <scope>NUCLEOTIDE SEQUENCE [LARGE SCALE GENOMIC DNA]</scope>
</reference>
<feature type="transmembrane region" description="Helical" evidence="10">
    <location>
        <begin position="113"/>
        <end position="137"/>
    </location>
</feature>
<dbReference type="PRINTS" id="PR00781">
    <property type="entry name" value="LIPOSIGPTASE"/>
</dbReference>
<protein>
    <submittedName>
        <fullName evidence="11">Uncharacterized protein</fullName>
    </submittedName>
</protein>
<dbReference type="Proteomes" id="UP000178109">
    <property type="component" value="Unassembled WGS sequence"/>
</dbReference>
<evidence type="ECO:0000313" key="12">
    <source>
        <dbReference type="Proteomes" id="UP000178109"/>
    </source>
</evidence>
<keyword evidence="4 10" id="KW-0812">Transmembrane</keyword>
<dbReference type="GO" id="GO:0006508">
    <property type="term" value="P:proteolysis"/>
    <property type="evidence" value="ECO:0007669"/>
    <property type="project" value="UniProtKB-KW"/>
</dbReference>
<feature type="transmembrane region" description="Helical" evidence="10">
    <location>
        <begin position="58"/>
        <end position="78"/>
    </location>
</feature>
<evidence type="ECO:0000256" key="2">
    <source>
        <dbReference type="ARBA" id="ARBA00022475"/>
    </source>
</evidence>
<gene>
    <name evidence="11" type="ORF">A3H70_03050</name>
</gene>
<dbReference type="AlphaFoldDB" id="A0A1G2BQA7"/>
<dbReference type="PANTHER" id="PTHR33695">
    <property type="entry name" value="LIPOPROTEIN SIGNAL PEPTIDASE"/>
    <property type="match status" value="1"/>
</dbReference>
<accession>A0A1G2BQA7</accession>
<evidence type="ECO:0000256" key="3">
    <source>
        <dbReference type="ARBA" id="ARBA00022670"/>
    </source>
</evidence>
<dbReference type="PANTHER" id="PTHR33695:SF1">
    <property type="entry name" value="LIPOPROTEIN SIGNAL PEPTIDASE"/>
    <property type="match status" value="1"/>
</dbReference>
<evidence type="ECO:0000256" key="8">
    <source>
        <dbReference type="ARBA" id="ARBA00023136"/>
    </source>
</evidence>
<keyword evidence="7 10" id="KW-1133">Transmembrane helix</keyword>
<comment type="caution">
    <text evidence="11">The sequence shown here is derived from an EMBL/GenBank/DDBJ whole genome shotgun (WGS) entry which is preliminary data.</text>
</comment>